<dbReference type="FunFam" id="3.30.160.60:FF:000303">
    <property type="entry name" value="Zinc finger protein 41"/>
    <property type="match status" value="1"/>
</dbReference>
<dbReference type="AlphaFoldDB" id="A0A9P6M614"/>
<dbReference type="GO" id="GO:0005634">
    <property type="term" value="C:nucleus"/>
    <property type="evidence" value="ECO:0007669"/>
    <property type="project" value="UniProtKB-SubCell"/>
</dbReference>
<dbReference type="GO" id="GO:1990527">
    <property type="term" value="C:Tec1p-Ste12p-Dig1p complex"/>
    <property type="evidence" value="ECO:0007669"/>
    <property type="project" value="TreeGrafter"/>
</dbReference>
<evidence type="ECO:0000259" key="11">
    <source>
        <dbReference type="PROSITE" id="PS50157"/>
    </source>
</evidence>
<dbReference type="InterPro" id="IPR052127">
    <property type="entry name" value="STE12_transcription_factor"/>
</dbReference>
<keyword evidence="6" id="KW-0805">Transcription regulation</keyword>
<dbReference type="InterPro" id="IPR036236">
    <property type="entry name" value="Znf_C2H2_sf"/>
</dbReference>
<gene>
    <name evidence="12" type="primary">STE12_1</name>
    <name evidence="12" type="ORF">BGZ65_000191</name>
</gene>
<dbReference type="Gene3D" id="3.30.160.60">
    <property type="entry name" value="Classic Zinc Finger"/>
    <property type="match status" value="2"/>
</dbReference>
<dbReference type="InterPro" id="IPR013087">
    <property type="entry name" value="Znf_C2H2_type"/>
</dbReference>
<dbReference type="Pfam" id="PF00096">
    <property type="entry name" value="zf-C2H2"/>
    <property type="match status" value="2"/>
</dbReference>
<sequence length="111" mass="12644">MQSIHASSGSSRSYACPVPQCGRLFKRLEHLKRHWRTHTLERPYACNICSKRFSRSDNLAAHRKTHDKPSWNNDDDSSAPRGEGDLDDDIDGEEQDQDDSRLSKGYASDHS</sequence>
<comment type="caution">
    <text evidence="12">The sequence shown here is derived from an EMBL/GenBank/DDBJ whole genome shotgun (WGS) entry which is preliminary data.</text>
</comment>
<reference evidence="12" key="1">
    <citation type="journal article" date="2020" name="Fungal Divers.">
        <title>Resolving the Mortierellaceae phylogeny through synthesis of multi-gene phylogenetics and phylogenomics.</title>
        <authorList>
            <person name="Vandepol N."/>
            <person name="Liber J."/>
            <person name="Desiro A."/>
            <person name="Na H."/>
            <person name="Kennedy M."/>
            <person name="Barry K."/>
            <person name="Grigoriev I.V."/>
            <person name="Miller A.N."/>
            <person name="O'Donnell K."/>
            <person name="Stajich J.E."/>
            <person name="Bonito G."/>
        </authorList>
    </citation>
    <scope>NUCLEOTIDE SEQUENCE</scope>
    <source>
        <strain evidence="12">MES-2147</strain>
    </source>
</reference>
<keyword evidence="4 9" id="KW-0863">Zinc-finger</keyword>
<dbReference type="SMART" id="SM00355">
    <property type="entry name" value="ZnF_C2H2"/>
    <property type="match status" value="2"/>
</dbReference>
<evidence type="ECO:0000256" key="4">
    <source>
        <dbReference type="ARBA" id="ARBA00022771"/>
    </source>
</evidence>
<feature type="compositionally biased region" description="Basic and acidic residues" evidence="10">
    <location>
        <begin position="98"/>
        <end position="111"/>
    </location>
</feature>
<dbReference type="GO" id="GO:0003700">
    <property type="term" value="F:DNA-binding transcription factor activity"/>
    <property type="evidence" value="ECO:0007669"/>
    <property type="project" value="TreeGrafter"/>
</dbReference>
<accession>A0A9P6M614</accession>
<dbReference type="PANTHER" id="PTHR47427">
    <property type="entry name" value="PROTEIN STE12"/>
    <property type="match status" value="1"/>
</dbReference>
<name>A0A9P6M614_9FUNG</name>
<dbReference type="Proteomes" id="UP000749646">
    <property type="component" value="Unassembled WGS sequence"/>
</dbReference>
<keyword evidence="12" id="KW-0238">DNA-binding</keyword>
<evidence type="ECO:0000256" key="2">
    <source>
        <dbReference type="ARBA" id="ARBA00022723"/>
    </source>
</evidence>
<comment type="subcellular location">
    <subcellularLocation>
        <location evidence="1">Nucleus</location>
    </subcellularLocation>
</comment>
<keyword evidence="5" id="KW-0862">Zinc</keyword>
<evidence type="ECO:0000256" key="6">
    <source>
        <dbReference type="ARBA" id="ARBA00023015"/>
    </source>
</evidence>
<evidence type="ECO:0000313" key="13">
    <source>
        <dbReference type="Proteomes" id="UP000749646"/>
    </source>
</evidence>
<feature type="domain" description="C2H2-type" evidence="11">
    <location>
        <begin position="14"/>
        <end position="43"/>
    </location>
</feature>
<protein>
    <submittedName>
        <fullName evidence="12">Homeodomain transcription factor ste12</fullName>
    </submittedName>
</protein>
<dbReference type="SUPFAM" id="SSF57667">
    <property type="entry name" value="beta-beta-alpha zinc fingers"/>
    <property type="match status" value="1"/>
</dbReference>
<dbReference type="GO" id="GO:1990526">
    <property type="term" value="C:Ste12p-Dig1p-Dig2p complex"/>
    <property type="evidence" value="ECO:0007669"/>
    <property type="project" value="TreeGrafter"/>
</dbReference>
<feature type="non-terminal residue" evidence="12">
    <location>
        <position position="111"/>
    </location>
</feature>
<evidence type="ECO:0000256" key="3">
    <source>
        <dbReference type="ARBA" id="ARBA00022737"/>
    </source>
</evidence>
<evidence type="ECO:0000256" key="9">
    <source>
        <dbReference type="PROSITE-ProRule" id="PRU00042"/>
    </source>
</evidence>
<evidence type="ECO:0000256" key="10">
    <source>
        <dbReference type="SAM" id="MobiDB-lite"/>
    </source>
</evidence>
<keyword evidence="8" id="KW-0539">Nucleus</keyword>
<dbReference type="PANTHER" id="PTHR47427:SF1">
    <property type="entry name" value="PROTEIN STE12"/>
    <property type="match status" value="1"/>
</dbReference>
<keyword evidence="13" id="KW-1185">Reference proteome</keyword>
<feature type="compositionally biased region" description="Acidic residues" evidence="10">
    <location>
        <begin position="85"/>
        <end position="97"/>
    </location>
</feature>
<feature type="region of interest" description="Disordered" evidence="10">
    <location>
        <begin position="59"/>
        <end position="111"/>
    </location>
</feature>
<dbReference type="FunFam" id="3.30.160.60:FF:000125">
    <property type="entry name" value="Putative zinc finger protein 143"/>
    <property type="match status" value="1"/>
</dbReference>
<dbReference type="GO" id="GO:1990837">
    <property type="term" value="F:sequence-specific double-stranded DNA binding"/>
    <property type="evidence" value="ECO:0007669"/>
    <property type="project" value="UniProtKB-ARBA"/>
</dbReference>
<keyword evidence="3" id="KW-0677">Repeat</keyword>
<dbReference type="GO" id="GO:0008270">
    <property type="term" value="F:zinc ion binding"/>
    <property type="evidence" value="ECO:0007669"/>
    <property type="project" value="UniProtKB-KW"/>
</dbReference>
<proteinExistence type="predicted"/>
<keyword evidence="7" id="KW-0804">Transcription</keyword>
<dbReference type="EMBL" id="JAAAHW010005688">
    <property type="protein sequence ID" value="KAF9966965.1"/>
    <property type="molecule type" value="Genomic_DNA"/>
</dbReference>
<evidence type="ECO:0000256" key="7">
    <source>
        <dbReference type="ARBA" id="ARBA00023163"/>
    </source>
</evidence>
<dbReference type="OrthoDB" id="6365676at2759"/>
<dbReference type="PROSITE" id="PS50157">
    <property type="entry name" value="ZINC_FINGER_C2H2_2"/>
    <property type="match status" value="2"/>
</dbReference>
<keyword evidence="12" id="KW-0371">Homeobox</keyword>
<evidence type="ECO:0000313" key="12">
    <source>
        <dbReference type="EMBL" id="KAF9966965.1"/>
    </source>
</evidence>
<dbReference type="PROSITE" id="PS00028">
    <property type="entry name" value="ZINC_FINGER_C2H2_1"/>
    <property type="match status" value="2"/>
</dbReference>
<keyword evidence="2" id="KW-0479">Metal-binding</keyword>
<feature type="domain" description="C2H2-type" evidence="11">
    <location>
        <begin position="44"/>
        <end position="66"/>
    </location>
</feature>
<evidence type="ECO:0000256" key="1">
    <source>
        <dbReference type="ARBA" id="ARBA00004123"/>
    </source>
</evidence>
<evidence type="ECO:0000256" key="5">
    <source>
        <dbReference type="ARBA" id="ARBA00022833"/>
    </source>
</evidence>
<organism evidence="12 13">
    <name type="scientific">Modicella reniformis</name>
    <dbReference type="NCBI Taxonomy" id="1440133"/>
    <lineage>
        <taxon>Eukaryota</taxon>
        <taxon>Fungi</taxon>
        <taxon>Fungi incertae sedis</taxon>
        <taxon>Mucoromycota</taxon>
        <taxon>Mortierellomycotina</taxon>
        <taxon>Mortierellomycetes</taxon>
        <taxon>Mortierellales</taxon>
        <taxon>Mortierellaceae</taxon>
        <taxon>Modicella</taxon>
    </lineage>
</organism>
<evidence type="ECO:0000256" key="8">
    <source>
        <dbReference type="ARBA" id="ARBA00023242"/>
    </source>
</evidence>